<keyword evidence="4" id="KW-1185">Reference proteome</keyword>
<accession>A0ABQ8GWB0</accession>
<gene>
    <name evidence="3" type="ORF">B0J12DRAFT_532434</name>
</gene>
<dbReference type="InterPro" id="IPR006600">
    <property type="entry name" value="HTH_CenpB_DNA-bd_dom"/>
</dbReference>
<organism evidence="3 4">
    <name type="scientific">Macrophomina phaseolina</name>
    <dbReference type="NCBI Taxonomy" id="35725"/>
    <lineage>
        <taxon>Eukaryota</taxon>
        <taxon>Fungi</taxon>
        <taxon>Dikarya</taxon>
        <taxon>Ascomycota</taxon>
        <taxon>Pezizomycotina</taxon>
        <taxon>Dothideomycetes</taxon>
        <taxon>Dothideomycetes incertae sedis</taxon>
        <taxon>Botryosphaeriales</taxon>
        <taxon>Botryosphaeriaceae</taxon>
        <taxon>Macrophomina</taxon>
    </lineage>
</organism>
<evidence type="ECO:0000256" key="1">
    <source>
        <dbReference type="ARBA" id="ARBA00023125"/>
    </source>
</evidence>
<protein>
    <recommendedName>
        <fullName evidence="2">HTH CENPB-type domain-containing protein</fullName>
    </recommendedName>
</protein>
<feature type="domain" description="HTH CENPB-type" evidence="2">
    <location>
        <begin position="29"/>
        <end position="102"/>
    </location>
</feature>
<name>A0ABQ8GWB0_9PEZI</name>
<evidence type="ECO:0000259" key="2">
    <source>
        <dbReference type="PROSITE" id="PS51253"/>
    </source>
</evidence>
<keyword evidence="1" id="KW-0238">DNA-binding</keyword>
<proteinExistence type="predicted"/>
<sequence>MDRASKVLARPFPPDIPRTYTALSEWGNELARTRQYLTPEEEKALVKFLWLMSSFGHSVRIKFMRPLALSIARRRFTKKPIKPPGLNWPRAFEKRHPELKARRVKAIEWKRHDSHIYDKV</sequence>
<evidence type="ECO:0000313" key="4">
    <source>
        <dbReference type="Proteomes" id="UP000774617"/>
    </source>
</evidence>
<comment type="caution">
    <text evidence="3">The sequence shown here is derived from an EMBL/GenBank/DDBJ whole genome shotgun (WGS) entry which is preliminary data.</text>
</comment>
<dbReference type="EMBL" id="JAGTJR010000001">
    <property type="protein sequence ID" value="KAH7065544.1"/>
    <property type="molecule type" value="Genomic_DNA"/>
</dbReference>
<dbReference type="Proteomes" id="UP000774617">
    <property type="component" value="Unassembled WGS sequence"/>
</dbReference>
<evidence type="ECO:0000313" key="3">
    <source>
        <dbReference type="EMBL" id="KAH7065544.1"/>
    </source>
</evidence>
<feature type="non-terminal residue" evidence="3">
    <location>
        <position position="120"/>
    </location>
</feature>
<reference evidence="3 4" key="1">
    <citation type="journal article" date="2021" name="Nat. Commun.">
        <title>Genetic determinants of endophytism in the Arabidopsis root mycobiome.</title>
        <authorList>
            <person name="Mesny F."/>
            <person name="Miyauchi S."/>
            <person name="Thiergart T."/>
            <person name="Pickel B."/>
            <person name="Atanasova L."/>
            <person name="Karlsson M."/>
            <person name="Huettel B."/>
            <person name="Barry K.W."/>
            <person name="Haridas S."/>
            <person name="Chen C."/>
            <person name="Bauer D."/>
            <person name="Andreopoulos W."/>
            <person name="Pangilinan J."/>
            <person name="LaButti K."/>
            <person name="Riley R."/>
            <person name="Lipzen A."/>
            <person name="Clum A."/>
            <person name="Drula E."/>
            <person name="Henrissat B."/>
            <person name="Kohler A."/>
            <person name="Grigoriev I.V."/>
            <person name="Martin F.M."/>
            <person name="Hacquard S."/>
        </authorList>
    </citation>
    <scope>NUCLEOTIDE SEQUENCE [LARGE SCALE GENOMIC DNA]</scope>
    <source>
        <strain evidence="3 4">MPI-SDFR-AT-0080</strain>
    </source>
</reference>
<dbReference type="PROSITE" id="PS51253">
    <property type="entry name" value="HTH_CENPB"/>
    <property type="match status" value="1"/>
</dbReference>